<feature type="coiled-coil region" evidence="11">
    <location>
        <begin position="283"/>
        <end position="310"/>
    </location>
</feature>
<reference evidence="16" key="1">
    <citation type="submission" date="2023-07" db="EMBL/GenBank/DDBJ databases">
        <title>30 novel species of actinomycetes from the DSMZ collection.</title>
        <authorList>
            <person name="Nouioui I."/>
        </authorList>
    </citation>
    <scope>NUCLEOTIDE SEQUENCE [LARGE SCALE GENOMIC DNA]</scope>
    <source>
        <strain evidence="16">DSM 45055</strain>
    </source>
</reference>
<evidence type="ECO:0000256" key="2">
    <source>
        <dbReference type="ARBA" id="ARBA00004236"/>
    </source>
</evidence>
<accession>A0ABU2KY67</accession>
<dbReference type="InterPro" id="IPR003661">
    <property type="entry name" value="HisK_dim/P_dom"/>
</dbReference>
<dbReference type="EMBL" id="JAVREK010000022">
    <property type="protein sequence ID" value="MDT0304151.1"/>
    <property type="molecule type" value="Genomic_DNA"/>
</dbReference>
<dbReference type="Gene3D" id="3.30.565.10">
    <property type="entry name" value="Histidine kinase-like ATPase, C-terminal domain"/>
    <property type="match status" value="1"/>
</dbReference>
<evidence type="ECO:0000256" key="9">
    <source>
        <dbReference type="ARBA" id="ARBA00023012"/>
    </source>
</evidence>
<dbReference type="EC" id="2.7.13.3" evidence="3"/>
<evidence type="ECO:0000256" key="4">
    <source>
        <dbReference type="ARBA" id="ARBA00022553"/>
    </source>
</evidence>
<dbReference type="SMART" id="SM00387">
    <property type="entry name" value="HATPase_c"/>
    <property type="match status" value="1"/>
</dbReference>
<dbReference type="PROSITE" id="PS50885">
    <property type="entry name" value="HAMP"/>
    <property type="match status" value="1"/>
</dbReference>
<evidence type="ECO:0000256" key="8">
    <source>
        <dbReference type="ARBA" id="ARBA00022989"/>
    </source>
</evidence>
<keyword evidence="6 12" id="KW-0812">Transmembrane</keyword>
<gene>
    <name evidence="15" type="ORF">RM446_18700</name>
</gene>
<dbReference type="Gene3D" id="1.10.287.130">
    <property type="match status" value="1"/>
</dbReference>
<dbReference type="InterPro" id="IPR003660">
    <property type="entry name" value="HAMP_dom"/>
</dbReference>
<dbReference type="InterPro" id="IPR036097">
    <property type="entry name" value="HisK_dim/P_sf"/>
</dbReference>
<dbReference type="RefSeq" id="WP_311546646.1">
    <property type="nucleotide sequence ID" value="NZ_JAVREK010000022.1"/>
</dbReference>
<feature type="domain" description="HAMP" evidence="14">
    <location>
        <begin position="185"/>
        <end position="239"/>
    </location>
</feature>
<name>A0ABU2KY67_9ACTN</name>
<proteinExistence type="predicted"/>
<protein>
    <recommendedName>
        <fullName evidence="3">histidine kinase</fullName>
        <ecNumber evidence="3">2.7.13.3</ecNumber>
    </recommendedName>
</protein>
<dbReference type="CDD" id="cd00075">
    <property type="entry name" value="HATPase"/>
    <property type="match status" value="1"/>
</dbReference>
<evidence type="ECO:0000256" key="3">
    <source>
        <dbReference type="ARBA" id="ARBA00012438"/>
    </source>
</evidence>
<dbReference type="CDD" id="cd00082">
    <property type="entry name" value="HisKA"/>
    <property type="match status" value="1"/>
</dbReference>
<dbReference type="Pfam" id="PF00672">
    <property type="entry name" value="HAMP"/>
    <property type="match status" value="1"/>
</dbReference>
<dbReference type="CDD" id="cd06225">
    <property type="entry name" value="HAMP"/>
    <property type="match status" value="1"/>
</dbReference>
<evidence type="ECO:0000313" key="15">
    <source>
        <dbReference type="EMBL" id="MDT0304151.1"/>
    </source>
</evidence>
<dbReference type="InterPro" id="IPR036890">
    <property type="entry name" value="HATPase_C_sf"/>
</dbReference>
<evidence type="ECO:0000313" key="16">
    <source>
        <dbReference type="Proteomes" id="UP001183226"/>
    </source>
</evidence>
<organism evidence="15 16">
    <name type="scientific">Streptomonospora wellingtoniae</name>
    <dbReference type="NCBI Taxonomy" id="3075544"/>
    <lineage>
        <taxon>Bacteria</taxon>
        <taxon>Bacillati</taxon>
        <taxon>Actinomycetota</taxon>
        <taxon>Actinomycetes</taxon>
        <taxon>Streptosporangiales</taxon>
        <taxon>Nocardiopsidaceae</taxon>
        <taxon>Streptomonospora</taxon>
    </lineage>
</organism>
<evidence type="ECO:0000256" key="12">
    <source>
        <dbReference type="SAM" id="Phobius"/>
    </source>
</evidence>
<evidence type="ECO:0000256" key="1">
    <source>
        <dbReference type="ARBA" id="ARBA00000085"/>
    </source>
</evidence>
<dbReference type="SMART" id="SM00388">
    <property type="entry name" value="HisKA"/>
    <property type="match status" value="1"/>
</dbReference>
<dbReference type="PROSITE" id="PS50109">
    <property type="entry name" value="HIS_KIN"/>
    <property type="match status" value="1"/>
</dbReference>
<evidence type="ECO:0000256" key="11">
    <source>
        <dbReference type="SAM" id="Coils"/>
    </source>
</evidence>
<comment type="subcellular location">
    <subcellularLocation>
        <location evidence="2">Cell membrane</location>
    </subcellularLocation>
</comment>
<dbReference type="Pfam" id="PF02518">
    <property type="entry name" value="HATPase_c"/>
    <property type="match status" value="1"/>
</dbReference>
<keyword evidence="5" id="KW-0808">Transferase</keyword>
<dbReference type="GO" id="GO:0016301">
    <property type="term" value="F:kinase activity"/>
    <property type="evidence" value="ECO:0007669"/>
    <property type="project" value="UniProtKB-KW"/>
</dbReference>
<keyword evidence="4" id="KW-0597">Phosphoprotein</keyword>
<evidence type="ECO:0000256" key="7">
    <source>
        <dbReference type="ARBA" id="ARBA00022777"/>
    </source>
</evidence>
<dbReference type="Pfam" id="PF00512">
    <property type="entry name" value="HisKA"/>
    <property type="match status" value="1"/>
</dbReference>
<dbReference type="Proteomes" id="UP001183226">
    <property type="component" value="Unassembled WGS sequence"/>
</dbReference>
<dbReference type="InterPro" id="IPR005467">
    <property type="entry name" value="His_kinase_dom"/>
</dbReference>
<dbReference type="InterPro" id="IPR003594">
    <property type="entry name" value="HATPase_dom"/>
</dbReference>
<dbReference type="SMART" id="SM00304">
    <property type="entry name" value="HAMP"/>
    <property type="match status" value="1"/>
</dbReference>
<keyword evidence="7 15" id="KW-0418">Kinase</keyword>
<dbReference type="PANTHER" id="PTHR45436">
    <property type="entry name" value="SENSOR HISTIDINE KINASE YKOH"/>
    <property type="match status" value="1"/>
</dbReference>
<dbReference type="InterPro" id="IPR004358">
    <property type="entry name" value="Sig_transdc_His_kin-like_C"/>
</dbReference>
<keyword evidence="11" id="KW-0175">Coiled coil</keyword>
<evidence type="ECO:0000256" key="10">
    <source>
        <dbReference type="ARBA" id="ARBA00023136"/>
    </source>
</evidence>
<evidence type="ECO:0000259" key="13">
    <source>
        <dbReference type="PROSITE" id="PS50109"/>
    </source>
</evidence>
<keyword evidence="9" id="KW-0902">Two-component regulatory system</keyword>
<dbReference type="PRINTS" id="PR00344">
    <property type="entry name" value="BCTRLSENSOR"/>
</dbReference>
<dbReference type="Gene3D" id="6.10.340.10">
    <property type="match status" value="1"/>
</dbReference>
<keyword evidence="10 12" id="KW-0472">Membrane</keyword>
<evidence type="ECO:0000256" key="5">
    <source>
        <dbReference type="ARBA" id="ARBA00022679"/>
    </source>
</evidence>
<dbReference type="InterPro" id="IPR050428">
    <property type="entry name" value="TCS_sensor_his_kinase"/>
</dbReference>
<comment type="caution">
    <text evidence="15">The sequence shown here is derived from an EMBL/GenBank/DDBJ whole genome shotgun (WGS) entry which is preliminary data.</text>
</comment>
<dbReference type="PANTHER" id="PTHR45436:SF5">
    <property type="entry name" value="SENSOR HISTIDINE KINASE TRCS"/>
    <property type="match status" value="1"/>
</dbReference>
<feature type="domain" description="Histidine kinase" evidence="13">
    <location>
        <begin position="254"/>
        <end position="464"/>
    </location>
</feature>
<dbReference type="SUPFAM" id="SSF47384">
    <property type="entry name" value="Homodimeric domain of signal transducing histidine kinase"/>
    <property type="match status" value="1"/>
</dbReference>
<evidence type="ECO:0000256" key="6">
    <source>
        <dbReference type="ARBA" id="ARBA00022692"/>
    </source>
</evidence>
<feature type="transmembrane region" description="Helical" evidence="12">
    <location>
        <begin position="12"/>
        <end position="34"/>
    </location>
</feature>
<sequence length="473" mass="51855">MTHRRGLRWRLLVGLLAVTGTGLLVTCVVGFLTLRSFITERIDAQLQLTAERAMVRLENDTPPAGVDAPSPSPYFVVLLDSSTGQITQVYGDSYREDVVLDRIRAIPLKDWRGYASTGEIFELEGVDANVAPYRATVRLRTDTIMVAGVPTGDREQYPWQLVMTQLVTATLLLGGLTLAGRWLIGRGLQPLDDMATTANRISVGSDMSVRMPGSVPHSEAGRLSLAINTMLQRIEDAFAAQRASEERVRSFAADASHELRTPLTTIRGYAELYRQGAIPDAELAGAMERIENESQRMSRLVAELLELARLDRTGSLQHGEADLTALSEEVVRDARALEPQREFVLEAPAELWCVADEARLRQILANLLANVREHTPEETPVAVRLRAEDGYAVLEVADQGPGMVPDDLRRAFDRFYRGNRTPGSGSGLGLSIVQAIAEAHGGGVDLDSAPGRGTRVRVRIPLRTSDPDPHRPD</sequence>
<comment type="catalytic activity">
    <reaction evidence="1">
        <text>ATP + protein L-histidine = ADP + protein N-phospho-L-histidine.</text>
        <dbReference type="EC" id="2.7.13.3"/>
    </reaction>
</comment>
<keyword evidence="16" id="KW-1185">Reference proteome</keyword>
<keyword evidence="8 12" id="KW-1133">Transmembrane helix</keyword>
<dbReference type="SUPFAM" id="SSF55874">
    <property type="entry name" value="ATPase domain of HSP90 chaperone/DNA topoisomerase II/histidine kinase"/>
    <property type="match status" value="1"/>
</dbReference>
<evidence type="ECO:0000259" key="14">
    <source>
        <dbReference type="PROSITE" id="PS50885"/>
    </source>
</evidence>